<dbReference type="InterPro" id="IPR020846">
    <property type="entry name" value="MFS_dom"/>
</dbReference>
<feature type="domain" description="Major facilitator superfamily (MFS) profile" evidence="8">
    <location>
        <begin position="1"/>
        <end position="393"/>
    </location>
</feature>
<evidence type="ECO:0000313" key="10">
    <source>
        <dbReference type="Proteomes" id="UP000568380"/>
    </source>
</evidence>
<evidence type="ECO:0000256" key="7">
    <source>
        <dbReference type="SAM" id="Phobius"/>
    </source>
</evidence>
<organism evidence="9 10">
    <name type="scientific">Nonomuraea endophytica</name>
    <dbReference type="NCBI Taxonomy" id="714136"/>
    <lineage>
        <taxon>Bacteria</taxon>
        <taxon>Bacillati</taxon>
        <taxon>Actinomycetota</taxon>
        <taxon>Actinomycetes</taxon>
        <taxon>Streptosporangiales</taxon>
        <taxon>Streptosporangiaceae</taxon>
        <taxon>Nonomuraea</taxon>
    </lineage>
</organism>
<keyword evidence="5 7" id="KW-1133">Transmembrane helix</keyword>
<evidence type="ECO:0000256" key="5">
    <source>
        <dbReference type="ARBA" id="ARBA00022989"/>
    </source>
</evidence>
<comment type="subcellular location">
    <subcellularLocation>
        <location evidence="1">Cell membrane</location>
        <topology evidence="1">Multi-pass membrane protein</topology>
    </subcellularLocation>
</comment>
<feature type="transmembrane region" description="Helical" evidence="7">
    <location>
        <begin position="162"/>
        <end position="183"/>
    </location>
</feature>
<dbReference type="PANTHER" id="PTHR23513:SF6">
    <property type="entry name" value="MAJOR FACILITATOR SUPERFAMILY ASSOCIATED DOMAIN-CONTAINING PROTEIN"/>
    <property type="match status" value="1"/>
</dbReference>
<feature type="transmembrane region" description="Helical" evidence="7">
    <location>
        <begin position="98"/>
        <end position="120"/>
    </location>
</feature>
<feature type="transmembrane region" description="Helical" evidence="7">
    <location>
        <begin position="69"/>
        <end position="92"/>
    </location>
</feature>
<comment type="caution">
    <text evidence="9">The sequence shown here is derived from an EMBL/GenBank/DDBJ whole genome shotgun (WGS) entry which is preliminary data.</text>
</comment>
<sequence>MRNEGALVGFTAVTNLADGIGRIALPMAAVGLTSSPALITGVGVTLTLPWLLVSLHAGVLADRGDRRRLAVIANLVRLGAIGVLLVAAMAGWLSIPLLYATGLTLGVAEVVASAAIGALVPAAVPAKRLTRANAWIAGAETLMNEFAGPAVGGLLVGIGLSVALGSAGVGFALGAVLLALLVGRFRAAASPERGQSSVGGEIREGLAFLWNHRLLRTLNLAVTVLGASWAAWLALLPIYAIQELRLDAAGYGLLISAIGLGGLAGALTVALINRLLGVRWALFADLVGTFLMVLVPAVLPMAWAVGATAFVGGMGGTLWTVNSRTIAQRIVPDRLLGRYTSAGRMLGYGAMPVASLVAGLIAQFAGVRVAFAVFAAFALVIVVPFFRAVTPAALAESETDHEKVAESGNSTGKTAVI</sequence>
<feature type="transmembrane region" description="Helical" evidence="7">
    <location>
        <begin position="35"/>
        <end position="57"/>
    </location>
</feature>
<evidence type="ECO:0000256" key="2">
    <source>
        <dbReference type="ARBA" id="ARBA00022448"/>
    </source>
</evidence>
<keyword evidence="2" id="KW-0813">Transport</keyword>
<feature type="transmembrane region" description="Helical" evidence="7">
    <location>
        <begin position="367"/>
        <end position="386"/>
    </location>
</feature>
<dbReference type="AlphaFoldDB" id="A0A7W8ADG8"/>
<dbReference type="EMBL" id="JACHIN010000015">
    <property type="protein sequence ID" value="MBB5083061.1"/>
    <property type="molecule type" value="Genomic_DNA"/>
</dbReference>
<dbReference type="SUPFAM" id="SSF103473">
    <property type="entry name" value="MFS general substrate transporter"/>
    <property type="match status" value="1"/>
</dbReference>
<dbReference type="Proteomes" id="UP000568380">
    <property type="component" value="Unassembled WGS sequence"/>
</dbReference>
<evidence type="ECO:0000313" key="9">
    <source>
        <dbReference type="EMBL" id="MBB5083061.1"/>
    </source>
</evidence>
<name>A0A7W8ADG8_9ACTN</name>
<feature type="transmembrane region" description="Helical" evidence="7">
    <location>
        <begin position="248"/>
        <end position="271"/>
    </location>
</feature>
<dbReference type="CDD" id="cd06173">
    <property type="entry name" value="MFS_MefA_like"/>
    <property type="match status" value="1"/>
</dbReference>
<dbReference type="PANTHER" id="PTHR23513">
    <property type="entry name" value="INTEGRAL MEMBRANE EFFLUX PROTEIN-RELATED"/>
    <property type="match status" value="1"/>
</dbReference>
<evidence type="ECO:0000256" key="3">
    <source>
        <dbReference type="ARBA" id="ARBA00022475"/>
    </source>
</evidence>
<evidence type="ECO:0000259" key="8">
    <source>
        <dbReference type="PROSITE" id="PS50850"/>
    </source>
</evidence>
<feature type="transmembrane region" description="Helical" evidence="7">
    <location>
        <begin position="278"/>
        <end position="295"/>
    </location>
</feature>
<dbReference type="GO" id="GO:0022857">
    <property type="term" value="F:transmembrane transporter activity"/>
    <property type="evidence" value="ECO:0007669"/>
    <property type="project" value="InterPro"/>
</dbReference>
<dbReference type="Pfam" id="PF05977">
    <property type="entry name" value="MFS_3"/>
    <property type="match status" value="1"/>
</dbReference>
<feature type="transmembrane region" description="Helical" evidence="7">
    <location>
        <begin position="342"/>
        <end position="361"/>
    </location>
</feature>
<keyword evidence="3" id="KW-1003">Cell membrane</keyword>
<evidence type="ECO:0000256" key="6">
    <source>
        <dbReference type="ARBA" id="ARBA00023136"/>
    </source>
</evidence>
<dbReference type="InterPro" id="IPR010290">
    <property type="entry name" value="TM_effector"/>
</dbReference>
<accession>A0A7W8ADG8</accession>
<reference evidence="9 10" key="1">
    <citation type="submission" date="2020-08" db="EMBL/GenBank/DDBJ databases">
        <title>Genomic Encyclopedia of Type Strains, Phase IV (KMG-IV): sequencing the most valuable type-strain genomes for metagenomic binning, comparative biology and taxonomic classification.</title>
        <authorList>
            <person name="Goeker M."/>
        </authorList>
    </citation>
    <scope>NUCLEOTIDE SEQUENCE [LARGE SCALE GENOMIC DNA]</scope>
    <source>
        <strain evidence="9 10">DSM 45385</strain>
    </source>
</reference>
<keyword evidence="4 7" id="KW-0812">Transmembrane</keyword>
<dbReference type="Gene3D" id="1.20.1250.20">
    <property type="entry name" value="MFS general substrate transporter like domains"/>
    <property type="match status" value="1"/>
</dbReference>
<dbReference type="RefSeq" id="WP_184971787.1">
    <property type="nucleotide sequence ID" value="NZ_JACHIN010000015.1"/>
</dbReference>
<dbReference type="PROSITE" id="PS50850">
    <property type="entry name" value="MFS"/>
    <property type="match status" value="1"/>
</dbReference>
<keyword evidence="10" id="KW-1185">Reference proteome</keyword>
<feature type="transmembrane region" description="Helical" evidence="7">
    <location>
        <begin position="132"/>
        <end position="156"/>
    </location>
</feature>
<evidence type="ECO:0000256" key="1">
    <source>
        <dbReference type="ARBA" id="ARBA00004651"/>
    </source>
</evidence>
<protein>
    <submittedName>
        <fullName evidence="9">MFS family permease</fullName>
    </submittedName>
</protein>
<feature type="transmembrane region" description="Helical" evidence="7">
    <location>
        <begin position="218"/>
        <end position="242"/>
    </location>
</feature>
<dbReference type="GO" id="GO:0005886">
    <property type="term" value="C:plasma membrane"/>
    <property type="evidence" value="ECO:0007669"/>
    <property type="project" value="UniProtKB-SubCell"/>
</dbReference>
<feature type="transmembrane region" description="Helical" evidence="7">
    <location>
        <begin position="301"/>
        <end position="321"/>
    </location>
</feature>
<gene>
    <name evidence="9" type="ORF">HNR40_008564</name>
</gene>
<evidence type="ECO:0000256" key="4">
    <source>
        <dbReference type="ARBA" id="ARBA00022692"/>
    </source>
</evidence>
<dbReference type="InterPro" id="IPR036259">
    <property type="entry name" value="MFS_trans_sf"/>
</dbReference>
<proteinExistence type="predicted"/>
<keyword evidence="6 7" id="KW-0472">Membrane</keyword>